<dbReference type="GO" id="GO:0005576">
    <property type="term" value="C:extracellular region"/>
    <property type="evidence" value="ECO:0007669"/>
    <property type="project" value="InterPro"/>
</dbReference>
<protein>
    <recommendedName>
        <fullName evidence="3">chitinase</fullName>
        <ecNumber evidence="3">3.2.1.14</ecNumber>
    </recommendedName>
</protein>
<dbReference type="CDD" id="cd00063">
    <property type="entry name" value="FN3"/>
    <property type="match status" value="3"/>
</dbReference>
<evidence type="ECO:0000256" key="2">
    <source>
        <dbReference type="ARBA" id="ARBA00009121"/>
    </source>
</evidence>
<feature type="chain" id="PRO_5035220356" description="chitinase" evidence="11">
    <location>
        <begin position="25"/>
        <end position="1283"/>
    </location>
</feature>
<keyword evidence="6" id="KW-0119">Carbohydrate metabolism</keyword>
<dbReference type="InterPro" id="IPR003961">
    <property type="entry name" value="FN3_dom"/>
</dbReference>
<feature type="region of interest" description="Disordered" evidence="10">
    <location>
        <begin position="1249"/>
        <end position="1283"/>
    </location>
</feature>
<dbReference type="SUPFAM" id="SSF51055">
    <property type="entry name" value="Carbohydrate binding domain"/>
    <property type="match status" value="2"/>
</dbReference>
<dbReference type="CDD" id="cd06543">
    <property type="entry name" value="GH18_PF-ChiA-like"/>
    <property type="match status" value="1"/>
</dbReference>
<dbReference type="EC" id="3.2.1.14" evidence="3"/>
<feature type="domain" description="Fibronectin type-III" evidence="12">
    <location>
        <begin position="606"/>
        <end position="688"/>
    </location>
</feature>
<dbReference type="PANTHER" id="PTHR11177:SF317">
    <property type="entry name" value="CHITINASE 12-RELATED"/>
    <property type="match status" value="1"/>
</dbReference>
<evidence type="ECO:0000256" key="7">
    <source>
        <dbReference type="ARBA" id="ARBA00023295"/>
    </source>
</evidence>
<dbReference type="SMART" id="SM00495">
    <property type="entry name" value="ChtBD3"/>
    <property type="match status" value="2"/>
</dbReference>
<accession>A0A8J4AHF6</accession>
<evidence type="ECO:0000256" key="4">
    <source>
        <dbReference type="ARBA" id="ARBA00022801"/>
    </source>
</evidence>
<keyword evidence="8" id="KW-0624">Polysaccharide degradation</keyword>
<dbReference type="Gene3D" id="3.10.50.10">
    <property type="match status" value="1"/>
</dbReference>
<dbReference type="SUPFAM" id="SSF51445">
    <property type="entry name" value="(Trans)glycosidases"/>
    <property type="match status" value="2"/>
</dbReference>
<dbReference type="InterPro" id="IPR036573">
    <property type="entry name" value="CBM_sf_5/12"/>
</dbReference>
<dbReference type="Pfam" id="PF00041">
    <property type="entry name" value="fn3"/>
    <property type="match status" value="3"/>
</dbReference>
<comment type="similarity">
    <text evidence="2">Belongs to the glycosyl hydrolase 18 family. Chitinase class II subfamily.</text>
</comment>
<feature type="domain" description="GH18" evidence="13">
    <location>
        <begin position="36"/>
        <end position="340"/>
    </location>
</feature>
<keyword evidence="15" id="KW-1185">Reference proteome</keyword>
<dbReference type="PRINTS" id="PR00014">
    <property type="entry name" value="FNTYPEIII"/>
</dbReference>
<dbReference type="GO" id="GO:0030246">
    <property type="term" value="F:carbohydrate binding"/>
    <property type="evidence" value="ECO:0007669"/>
    <property type="project" value="InterPro"/>
</dbReference>
<proteinExistence type="inferred from homology"/>
<dbReference type="Gene3D" id="3.20.20.80">
    <property type="entry name" value="Glycosidases"/>
    <property type="match status" value="2"/>
</dbReference>
<evidence type="ECO:0000256" key="11">
    <source>
        <dbReference type="SAM" id="SignalP"/>
    </source>
</evidence>
<dbReference type="Gene3D" id="2.60.40.10">
    <property type="entry name" value="Immunoglobulins"/>
    <property type="match status" value="3"/>
</dbReference>
<gene>
    <name evidence="14" type="ORF">NUM_68700</name>
</gene>
<dbReference type="InterPro" id="IPR036116">
    <property type="entry name" value="FN3_sf"/>
</dbReference>
<dbReference type="InterPro" id="IPR050314">
    <property type="entry name" value="Glycosyl_Hydrlase_18"/>
</dbReference>
<feature type="domain" description="Fibronectin type-III" evidence="12">
    <location>
        <begin position="696"/>
        <end position="778"/>
    </location>
</feature>
<evidence type="ECO:0000259" key="12">
    <source>
        <dbReference type="PROSITE" id="PS50853"/>
    </source>
</evidence>
<organism evidence="14 15">
    <name type="scientific">Actinocatenispora comari</name>
    <dbReference type="NCBI Taxonomy" id="2807577"/>
    <lineage>
        <taxon>Bacteria</taxon>
        <taxon>Bacillati</taxon>
        <taxon>Actinomycetota</taxon>
        <taxon>Actinomycetes</taxon>
        <taxon>Micromonosporales</taxon>
        <taxon>Micromonosporaceae</taxon>
        <taxon>Actinocatenispora</taxon>
    </lineage>
</organism>
<feature type="compositionally biased region" description="Polar residues" evidence="10">
    <location>
        <begin position="1250"/>
        <end position="1259"/>
    </location>
</feature>
<evidence type="ECO:0000256" key="6">
    <source>
        <dbReference type="ARBA" id="ARBA00023277"/>
    </source>
</evidence>
<dbReference type="Proteomes" id="UP000614996">
    <property type="component" value="Unassembled WGS sequence"/>
</dbReference>
<dbReference type="InterPro" id="IPR003610">
    <property type="entry name" value="CBM5/12"/>
</dbReference>
<dbReference type="InterPro" id="IPR011583">
    <property type="entry name" value="Chitinase_II/V-like_cat"/>
</dbReference>
<keyword evidence="4 9" id="KW-0378">Hydrolase</keyword>
<dbReference type="SMART" id="SM00636">
    <property type="entry name" value="Glyco_18"/>
    <property type="match status" value="1"/>
</dbReference>
<dbReference type="PROSITE" id="PS51910">
    <property type="entry name" value="GH18_2"/>
    <property type="match status" value="2"/>
</dbReference>
<name>A0A8J4AHF6_9ACTN</name>
<comment type="caution">
    <text evidence="14">The sequence shown here is derived from an EMBL/GenBank/DDBJ whole genome shotgun (WGS) entry which is preliminary data.</text>
</comment>
<evidence type="ECO:0000256" key="1">
    <source>
        <dbReference type="ARBA" id="ARBA00000822"/>
    </source>
</evidence>
<feature type="domain" description="Fibronectin type-III" evidence="12">
    <location>
        <begin position="516"/>
        <end position="598"/>
    </location>
</feature>
<dbReference type="InterPro" id="IPR013783">
    <property type="entry name" value="Ig-like_fold"/>
</dbReference>
<dbReference type="GO" id="GO:0008843">
    <property type="term" value="F:endochitinase activity"/>
    <property type="evidence" value="ECO:0007669"/>
    <property type="project" value="UniProtKB-EC"/>
</dbReference>
<evidence type="ECO:0000256" key="9">
    <source>
        <dbReference type="RuleBase" id="RU000489"/>
    </source>
</evidence>
<evidence type="ECO:0000313" key="14">
    <source>
        <dbReference type="EMBL" id="GIL31616.1"/>
    </source>
</evidence>
<feature type="signal peptide" evidence="11">
    <location>
        <begin position="1"/>
        <end position="24"/>
    </location>
</feature>
<keyword evidence="5" id="KW-0146">Chitin degradation</keyword>
<dbReference type="SUPFAM" id="SSF49265">
    <property type="entry name" value="Fibronectin type III"/>
    <property type="match status" value="2"/>
</dbReference>
<evidence type="ECO:0000256" key="10">
    <source>
        <dbReference type="SAM" id="MobiDB-lite"/>
    </source>
</evidence>
<dbReference type="Gene3D" id="2.10.10.20">
    <property type="entry name" value="Carbohydrate-binding module superfamily 5/12"/>
    <property type="match status" value="2"/>
</dbReference>
<sequence length="1283" mass="132128">MHRPISKALCAAAVGVLFAGAAAAAGSAAPAARQVAPSAALSTNWYAAAPYLMPADNNPPDPAEIMDATGQKAFQLAFILSDGGCNPAWDGKTPIGSAPAITAAIDTIRGRGGDVSVSVGGYNGTKLGQACSDVASTAAAYQKVIDAYDLHAIDFDLEEPEYESSAAIARELGAAKQLQSDNPGLYVSVTMPGTTAGTGWFGTQLLDAAKSIGFTPSNFSIMPFDNGFGGGGASQTAALEAFHGLLESHLGWDSDFAYQHEGVSSMNGRTDAAEYFRQADFQTVLNYALSHQLGRYTYWSANRDRECDPPENQKLSGECSSVAQQKWEFTTYTTAFANQTTVVDPPTTPPGGGGTDPGTCTAAAWDANTAYTGGSEVTYDGHTWKAKWWTQNEKPGASEWGPWTDEGACTAASTASTAAASTASASAAGGATTDAALAYQKPALAYEKTARRDVAPAVACPAPWDKTKVYVGGDKASYNGHAWTAKWWTQGETPGAAEWGPWQDDGVCGGDSAPAAPTGLTATATGATTVALSWTAPSGTVDSYNIYQDGTKVASATGTSSTVSGLTAQTTYQFQVTAVNSAGESPKTAAVSVTTQSGGGGTVPSAPTGLTAIATGATTVALAWTAPGGTVDSYNVYRDGTKVASATGTSSTVSGLTAQTTYQFQVTAVNSAGESPKTAAVSVTTQSGGGGTVPSAPTGLTAIATGATTVALAWTAPGGTVDSYNVYRDGTKVASATGTSSTVSGLTAQTTYQFQVTAVNSAGESPKTAAVSVTTPSSGGGDGGKSGYINGSGAGDKNIIYFDQWSIYQNAYYLKDLDRYADNIDVINYDFANIDPNSKTCFEATKASTPDPGGESDPNAGDGAGDAFADYQKSFGADISVDGTADTYNQPIVGNFHQLQELKARHPNLKVVMSIGGWTYSKYFSDAAATSASRQKFVSSCIDMFIKGNIPSAGGYGGPGTAAGIFDGFDIDWEYPASDAGHVGNHYSPNDTANYTALLAEFRSQLDALGGKHYLLTAALPGGQDKIDKVQTDKIGQYLDYGNVMTYDMHGAWDATGPTNLQDPLFPSADDPSPQVPGGTQQYDSDTVLKAYTVGDPMYSIPGGFPADKLTIGIPMYYRGWTGVPAGSNHGEYGTATGPSAPHPLSGNVPGVALQKEISGTAYYDPVRMAGWYYDGTTFYAGSTPQSIVDHVAYAKCNGLGGMMIFSAYDETAASQPLLEKILSESGKGKPADCSKYATDTWGVFGPPSSAATTNSIQASPAHGDGSGAAPYAPPAAVTPRRH</sequence>
<dbReference type="EMBL" id="BOPO01000148">
    <property type="protein sequence ID" value="GIL31616.1"/>
    <property type="molecule type" value="Genomic_DNA"/>
</dbReference>
<dbReference type="CDD" id="cd12215">
    <property type="entry name" value="ChiC_BD"/>
    <property type="match status" value="2"/>
</dbReference>
<dbReference type="CDD" id="cd06548">
    <property type="entry name" value="GH18_chitinase"/>
    <property type="match status" value="1"/>
</dbReference>
<dbReference type="SMART" id="SM00060">
    <property type="entry name" value="FN3"/>
    <property type="match status" value="3"/>
</dbReference>
<dbReference type="GO" id="GO:0000272">
    <property type="term" value="P:polysaccharide catabolic process"/>
    <property type="evidence" value="ECO:0007669"/>
    <property type="project" value="UniProtKB-KW"/>
</dbReference>
<reference evidence="15" key="1">
    <citation type="journal article" date="2021" name="Int. J. Syst. Evol. Microbiol.">
        <title>Actinocatenispora comari sp. nov., an endophytic actinomycete isolated from aerial parts of Comarum salesowianum.</title>
        <authorList>
            <person name="Oyunbileg N."/>
            <person name="Iizaka Y."/>
            <person name="Hamada M."/>
            <person name="Davaapurev B.O."/>
            <person name="Fukumoto A."/>
            <person name="Tsetseg B."/>
            <person name="Kato F."/>
            <person name="Tamura T."/>
            <person name="Batkhuu J."/>
            <person name="Anzai Y."/>
        </authorList>
    </citation>
    <scope>NUCLEOTIDE SEQUENCE [LARGE SCALE GENOMIC DNA]</scope>
    <source>
        <strain evidence="15">NUM-2625</strain>
    </source>
</reference>
<dbReference type="Pfam" id="PF02839">
    <property type="entry name" value="CBM_5_12"/>
    <property type="match status" value="2"/>
</dbReference>
<evidence type="ECO:0000259" key="13">
    <source>
        <dbReference type="PROSITE" id="PS51910"/>
    </source>
</evidence>
<evidence type="ECO:0000256" key="3">
    <source>
        <dbReference type="ARBA" id="ARBA00012729"/>
    </source>
</evidence>
<dbReference type="InterPro" id="IPR029070">
    <property type="entry name" value="Chitinase_insertion_sf"/>
</dbReference>
<feature type="region of interest" description="Disordered" evidence="10">
    <location>
        <begin position="1058"/>
        <end position="1083"/>
    </location>
</feature>
<dbReference type="GO" id="GO:0006032">
    <property type="term" value="P:chitin catabolic process"/>
    <property type="evidence" value="ECO:0007669"/>
    <property type="project" value="UniProtKB-KW"/>
</dbReference>
<dbReference type="InterPro" id="IPR001223">
    <property type="entry name" value="Glyco_hydro18_cat"/>
</dbReference>
<evidence type="ECO:0000313" key="15">
    <source>
        <dbReference type="Proteomes" id="UP000614996"/>
    </source>
</evidence>
<feature type="domain" description="GH18" evidence="13">
    <location>
        <begin position="796"/>
        <end position="1229"/>
    </location>
</feature>
<dbReference type="GO" id="GO:0008061">
    <property type="term" value="F:chitin binding"/>
    <property type="evidence" value="ECO:0007669"/>
    <property type="project" value="InterPro"/>
</dbReference>
<dbReference type="PANTHER" id="PTHR11177">
    <property type="entry name" value="CHITINASE"/>
    <property type="match status" value="1"/>
</dbReference>
<keyword evidence="7 9" id="KW-0326">Glycosidase</keyword>
<keyword evidence="11" id="KW-0732">Signal</keyword>
<evidence type="ECO:0000256" key="5">
    <source>
        <dbReference type="ARBA" id="ARBA00023024"/>
    </source>
</evidence>
<dbReference type="InterPro" id="IPR001579">
    <property type="entry name" value="Glyco_hydro_18_chit_AS"/>
</dbReference>
<dbReference type="PROSITE" id="PS50853">
    <property type="entry name" value="FN3"/>
    <property type="match status" value="3"/>
</dbReference>
<dbReference type="PROSITE" id="PS01095">
    <property type="entry name" value="GH18_1"/>
    <property type="match status" value="1"/>
</dbReference>
<dbReference type="Pfam" id="PF00704">
    <property type="entry name" value="Glyco_hydro_18"/>
    <property type="match status" value="1"/>
</dbReference>
<dbReference type="InterPro" id="IPR017853">
    <property type="entry name" value="GH"/>
</dbReference>
<comment type="catalytic activity">
    <reaction evidence="1">
        <text>Random endo-hydrolysis of N-acetyl-beta-D-glucosaminide (1-&gt;4)-beta-linkages in chitin and chitodextrins.</text>
        <dbReference type="EC" id="3.2.1.14"/>
    </reaction>
</comment>
<dbReference type="RefSeq" id="WP_225919051.1">
    <property type="nucleotide sequence ID" value="NZ_BOPO01000148.1"/>
</dbReference>
<evidence type="ECO:0000256" key="8">
    <source>
        <dbReference type="ARBA" id="ARBA00023326"/>
    </source>
</evidence>